<protein>
    <submittedName>
        <fullName evidence="1">Uncharacterized protein</fullName>
    </submittedName>
</protein>
<reference evidence="1" key="1">
    <citation type="submission" date="2018-11" db="EMBL/GenBank/DDBJ databases">
        <authorList>
            <person name="Alioto T."/>
            <person name="Alioto T."/>
        </authorList>
    </citation>
    <scope>NUCLEOTIDE SEQUENCE</scope>
</reference>
<name>A0A8B6HPK4_MYTGA</name>
<keyword evidence="2" id="KW-1185">Reference proteome</keyword>
<proteinExistence type="predicted"/>
<evidence type="ECO:0000313" key="2">
    <source>
        <dbReference type="Proteomes" id="UP000596742"/>
    </source>
</evidence>
<comment type="caution">
    <text evidence="1">The sequence shown here is derived from an EMBL/GenBank/DDBJ whole genome shotgun (WGS) entry which is preliminary data.</text>
</comment>
<sequence length="155" mass="18676">MDQFEDFFLELKYEENLDTEEPQHCKCKFEWDPVEQRSIRWKCGRAIPHQIYSGGGDFDAWNSCHKERELTGKIRRSRRGPKKTANLIRNRVDKLHHEELSRCPVETWLLKNGYIVCILYNFEHHPEFIEDLYFCGCYFDAVLADYKFMDPVNYQ</sequence>
<gene>
    <name evidence="1" type="ORF">MGAL_10B012074</name>
</gene>
<dbReference type="Proteomes" id="UP000596742">
    <property type="component" value="Unassembled WGS sequence"/>
</dbReference>
<dbReference type="EMBL" id="UYJE01010369">
    <property type="protein sequence ID" value="VDI82509.1"/>
    <property type="molecule type" value="Genomic_DNA"/>
</dbReference>
<organism evidence="1 2">
    <name type="scientific">Mytilus galloprovincialis</name>
    <name type="common">Mediterranean mussel</name>
    <dbReference type="NCBI Taxonomy" id="29158"/>
    <lineage>
        <taxon>Eukaryota</taxon>
        <taxon>Metazoa</taxon>
        <taxon>Spiralia</taxon>
        <taxon>Lophotrochozoa</taxon>
        <taxon>Mollusca</taxon>
        <taxon>Bivalvia</taxon>
        <taxon>Autobranchia</taxon>
        <taxon>Pteriomorphia</taxon>
        <taxon>Mytilida</taxon>
        <taxon>Mytiloidea</taxon>
        <taxon>Mytilidae</taxon>
        <taxon>Mytilinae</taxon>
        <taxon>Mytilus</taxon>
    </lineage>
</organism>
<evidence type="ECO:0000313" key="1">
    <source>
        <dbReference type="EMBL" id="VDI82509.1"/>
    </source>
</evidence>
<dbReference type="AlphaFoldDB" id="A0A8B6HPK4"/>
<accession>A0A8B6HPK4</accession>